<evidence type="ECO:0000313" key="1">
    <source>
        <dbReference type="EMBL" id="ABZ70468.1"/>
    </source>
</evidence>
<accession>B0SZH8</accession>
<reference evidence="1" key="1">
    <citation type="submission" date="2008-01" db="EMBL/GenBank/DDBJ databases">
        <title>Complete sequence of chromosome of Caulobacter sp. K31.</title>
        <authorList>
            <consortium name="US DOE Joint Genome Institute"/>
            <person name="Copeland A."/>
            <person name="Lucas S."/>
            <person name="Lapidus A."/>
            <person name="Barry K."/>
            <person name="Glavina del Rio T."/>
            <person name="Dalin E."/>
            <person name="Tice H."/>
            <person name="Pitluck S."/>
            <person name="Bruce D."/>
            <person name="Goodwin L."/>
            <person name="Thompson L.S."/>
            <person name="Brettin T."/>
            <person name="Detter J.C."/>
            <person name="Han C."/>
            <person name="Schmutz J."/>
            <person name="Larimer F."/>
            <person name="Land M."/>
            <person name="Hauser L."/>
            <person name="Kyrpides N."/>
            <person name="Kim E."/>
            <person name="Stephens C."/>
            <person name="Richardson P."/>
        </authorList>
    </citation>
    <scope>NUCLEOTIDE SEQUENCE [LARGE SCALE GENOMIC DNA]</scope>
    <source>
        <strain evidence="1">K31</strain>
    </source>
</reference>
<dbReference type="HOGENOM" id="CLU_1944852_0_0_5"/>
<gene>
    <name evidence="1" type="ordered locus">Caul_1338</name>
</gene>
<organism evidence="1">
    <name type="scientific">Caulobacter sp. (strain K31)</name>
    <dbReference type="NCBI Taxonomy" id="366602"/>
    <lineage>
        <taxon>Bacteria</taxon>
        <taxon>Pseudomonadati</taxon>
        <taxon>Pseudomonadota</taxon>
        <taxon>Alphaproteobacteria</taxon>
        <taxon>Caulobacterales</taxon>
        <taxon>Caulobacteraceae</taxon>
        <taxon>Caulobacter</taxon>
    </lineage>
</organism>
<proteinExistence type="predicted"/>
<sequence length="129" mass="15140">MRRRVFTRSTIRKAVSLLLISARPIERNPFHYRLFVLLPHDYELLDQHPLQSPGPPEGMSAADYDWMKPVYRVMREARKRHLMFRAIGIFPRLQDRLRAKIGRMPTEAEIVESYRAFLLEDMLAMTGGG</sequence>
<dbReference type="OrthoDB" id="7193992at2"/>
<dbReference type="KEGG" id="cak:Caul_1338"/>
<protein>
    <submittedName>
        <fullName evidence="1">Uncharacterized protein</fullName>
    </submittedName>
</protein>
<name>B0SZH8_CAUSK</name>
<dbReference type="EMBL" id="CP000927">
    <property type="protein sequence ID" value="ABZ70468.1"/>
    <property type="molecule type" value="Genomic_DNA"/>
</dbReference>
<dbReference type="AlphaFoldDB" id="B0SZH8"/>